<organism evidence="3">
    <name type="scientific">marine sediment metagenome</name>
    <dbReference type="NCBI Taxonomy" id="412755"/>
    <lineage>
        <taxon>unclassified sequences</taxon>
        <taxon>metagenomes</taxon>
        <taxon>ecological metagenomes</taxon>
    </lineage>
</organism>
<gene>
    <name evidence="3" type="ORF">S03H2_53344</name>
</gene>
<dbReference type="GO" id="GO:0016020">
    <property type="term" value="C:membrane"/>
    <property type="evidence" value="ECO:0007669"/>
    <property type="project" value="GOC"/>
</dbReference>
<dbReference type="GO" id="GO:0009245">
    <property type="term" value="P:lipid A biosynthetic process"/>
    <property type="evidence" value="ECO:0007669"/>
    <property type="project" value="InterPro"/>
</dbReference>
<reference evidence="3" key="1">
    <citation type="journal article" date="2014" name="Front. Microbiol.">
        <title>High frequency of phylogenetically diverse reductive dehalogenase-homologous genes in deep subseafloor sedimentary metagenomes.</title>
        <authorList>
            <person name="Kawai M."/>
            <person name="Futagami T."/>
            <person name="Toyoda A."/>
            <person name="Takaki Y."/>
            <person name="Nishi S."/>
            <person name="Hori S."/>
            <person name="Arai W."/>
            <person name="Tsubouchi T."/>
            <person name="Morono Y."/>
            <person name="Uchiyama I."/>
            <person name="Ito T."/>
            <person name="Fujiyama A."/>
            <person name="Inagaki F."/>
            <person name="Takami H."/>
        </authorList>
    </citation>
    <scope>NUCLEOTIDE SEQUENCE</scope>
    <source>
        <strain evidence="3">Expedition CK06-06</strain>
    </source>
</reference>
<dbReference type="Pfam" id="PF07578">
    <property type="entry name" value="LAB_N"/>
    <property type="match status" value="1"/>
</dbReference>
<keyword evidence="1" id="KW-1133">Transmembrane helix</keyword>
<keyword evidence="1" id="KW-0472">Membrane</keyword>
<comment type="caution">
    <text evidence="3">The sequence shown here is derived from an EMBL/GenBank/DDBJ whole genome shotgun (WGS) entry which is preliminary data.</text>
</comment>
<name>X1HUZ3_9ZZZZ</name>
<dbReference type="EMBL" id="BARU01033949">
    <property type="protein sequence ID" value="GAH73297.1"/>
    <property type="molecule type" value="Genomic_DNA"/>
</dbReference>
<proteinExistence type="predicted"/>
<protein>
    <recommendedName>
        <fullName evidence="2">Lipid A biosynthesis N-terminal domain-containing protein</fullName>
    </recommendedName>
</protein>
<evidence type="ECO:0000256" key="1">
    <source>
        <dbReference type="SAM" id="Phobius"/>
    </source>
</evidence>
<evidence type="ECO:0000313" key="3">
    <source>
        <dbReference type="EMBL" id="GAH73297.1"/>
    </source>
</evidence>
<feature type="domain" description="Lipid A biosynthesis N-terminal" evidence="2">
    <location>
        <begin position="30"/>
        <end position="102"/>
    </location>
</feature>
<dbReference type="InterPro" id="IPR011499">
    <property type="entry name" value="Lipid_A_biosynth_N"/>
</dbReference>
<feature type="transmembrane region" description="Helical" evidence="1">
    <location>
        <begin position="24"/>
        <end position="44"/>
    </location>
</feature>
<feature type="transmembrane region" description="Helical" evidence="1">
    <location>
        <begin position="84"/>
        <end position="103"/>
    </location>
</feature>
<feature type="transmembrane region" description="Helical" evidence="1">
    <location>
        <begin position="56"/>
        <end position="78"/>
    </location>
</feature>
<evidence type="ECO:0000259" key="2">
    <source>
        <dbReference type="SMART" id="SM01259"/>
    </source>
</evidence>
<dbReference type="GO" id="GO:0008915">
    <property type="term" value="F:lipid-A-disaccharide synthase activity"/>
    <property type="evidence" value="ECO:0007669"/>
    <property type="project" value="InterPro"/>
</dbReference>
<dbReference type="AlphaFoldDB" id="X1HUZ3"/>
<accession>X1HUZ3</accession>
<keyword evidence="1" id="KW-0812">Transmembrane</keyword>
<dbReference type="SMART" id="SM01259">
    <property type="entry name" value="LAB_N"/>
    <property type="match status" value="1"/>
</dbReference>
<sequence length="119" mass="13565">MSWILPVALASAERGQWWPDSWFGRFWILFGFGAQAVFTARFLVQWLASERRGRSYIPIVFWYLSLAGGAMLLTYAVVWKHDPVVAVGQSTGCFIYIRNLMLVHREKKRLSAIGPQEGG</sequence>